<comment type="caution">
    <text evidence="1">The sequence shown here is derived from an EMBL/GenBank/DDBJ whole genome shotgun (WGS) entry which is preliminary data.</text>
</comment>
<organism evidence="1 2">
    <name type="scientific">Tritrichomonas musculus</name>
    <dbReference type="NCBI Taxonomy" id="1915356"/>
    <lineage>
        <taxon>Eukaryota</taxon>
        <taxon>Metamonada</taxon>
        <taxon>Parabasalia</taxon>
        <taxon>Tritrichomonadida</taxon>
        <taxon>Tritrichomonadidae</taxon>
        <taxon>Tritrichomonas</taxon>
    </lineage>
</organism>
<accession>A0ABR2L4M7</accession>
<reference evidence="1 2" key="1">
    <citation type="submission" date="2024-04" db="EMBL/GenBank/DDBJ databases">
        <title>Tritrichomonas musculus Genome.</title>
        <authorList>
            <person name="Alves-Ferreira E."/>
            <person name="Grigg M."/>
            <person name="Lorenzi H."/>
            <person name="Galac M."/>
        </authorList>
    </citation>
    <scope>NUCLEOTIDE SEQUENCE [LARGE SCALE GENOMIC DNA]</scope>
    <source>
        <strain evidence="1 2">EAF2021</strain>
    </source>
</reference>
<dbReference type="EMBL" id="JAPFFF010000001">
    <property type="protein sequence ID" value="KAK8897993.1"/>
    <property type="molecule type" value="Genomic_DNA"/>
</dbReference>
<dbReference type="Proteomes" id="UP001470230">
    <property type="component" value="Unassembled WGS sequence"/>
</dbReference>
<evidence type="ECO:0000313" key="1">
    <source>
        <dbReference type="EMBL" id="KAK8897993.1"/>
    </source>
</evidence>
<gene>
    <name evidence="1" type="ORF">M9Y10_000238</name>
</gene>
<name>A0ABR2L4M7_9EUKA</name>
<protein>
    <submittedName>
        <fullName evidence="1">Uncharacterized protein</fullName>
    </submittedName>
</protein>
<proteinExistence type="predicted"/>
<keyword evidence="2" id="KW-1185">Reference proteome</keyword>
<evidence type="ECO:0000313" key="2">
    <source>
        <dbReference type="Proteomes" id="UP001470230"/>
    </source>
</evidence>
<feature type="non-terminal residue" evidence="1">
    <location>
        <position position="112"/>
    </location>
</feature>
<sequence>MCCRYISGSYALRTQLTPLLMHHKAVAQSPIYGRPFVPSIGLCSFCKHMKKLLQTSNVSTKNTDENPKQTSLLNYLCTNNGAFKDIKLAFDSNVRVVITIYHTVSRCLGSII</sequence>